<proteinExistence type="predicted"/>
<evidence type="ECO:0000313" key="3">
    <source>
        <dbReference type="Proteomes" id="UP000003751"/>
    </source>
</evidence>
<dbReference type="AlphaFoldDB" id="E7QNH1"/>
<reference evidence="4" key="2">
    <citation type="submission" date="2016-11" db="EMBL/GenBank/DDBJ databases">
        <authorList>
            <person name="Varghese N."/>
            <person name="Submissions S."/>
        </authorList>
    </citation>
    <scope>NUCLEOTIDE SEQUENCE [LARGE SCALE GENOMIC DNA]</scope>
    <source>
        <strain evidence="4">DX253</strain>
    </source>
</reference>
<evidence type="ECO:0000313" key="4">
    <source>
        <dbReference type="Proteomes" id="UP000184203"/>
    </source>
</evidence>
<dbReference type="EMBL" id="AEMG01000002">
    <property type="protein sequence ID" value="EFW93966.1"/>
    <property type="molecule type" value="Genomic_DNA"/>
</dbReference>
<reference evidence="2" key="3">
    <citation type="submission" date="2016-11" db="EMBL/GenBank/DDBJ databases">
        <authorList>
            <person name="Jaros S."/>
            <person name="Januszkiewicz K."/>
            <person name="Wedrychowicz H."/>
        </authorList>
    </citation>
    <scope>NUCLEOTIDE SEQUENCE [LARGE SCALE GENOMIC DNA]</scope>
    <source>
        <strain evidence="2">DX253</strain>
    </source>
</reference>
<organism evidence="1 3">
    <name type="scientific">Haladaptatus paucihalophilus DX253</name>
    <dbReference type="NCBI Taxonomy" id="797209"/>
    <lineage>
        <taxon>Archaea</taxon>
        <taxon>Methanobacteriati</taxon>
        <taxon>Methanobacteriota</taxon>
        <taxon>Stenosarchaea group</taxon>
        <taxon>Halobacteria</taxon>
        <taxon>Halobacteriales</taxon>
        <taxon>Haladaptataceae</taxon>
        <taxon>Haladaptatus</taxon>
    </lineage>
</organism>
<reference evidence="1 3" key="1">
    <citation type="journal article" date="2014" name="ISME J.">
        <title>Trehalose/2-sulfotrehalose biosynthesis and glycine-betaine uptake are widely spread mechanisms for osmoadaptation in the Halobacteriales.</title>
        <authorList>
            <person name="Youssef N.H."/>
            <person name="Savage-Ashlock K.N."/>
            <person name="McCully A.L."/>
            <person name="Luedtke B."/>
            <person name="Shaw E.I."/>
            <person name="Hoff W.D."/>
            <person name="Elshahed M.S."/>
        </authorList>
    </citation>
    <scope>NUCLEOTIDE SEQUENCE [LARGE SCALE GENOMIC DNA]</scope>
    <source>
        <strain evidence="1 3">DX253</strain>
    </source>
</reference>
<dbReference type="Proteomes" id="UP000003751">
    <property type="component" value="Unassembled WGS sequence"/>
</dbReference>
<evidence type="ECO:0000313" key="1">
    <source>
        <dbReference type="EMBL" id="EFW93966.1"/>
    </source>
</evidence>
<evidence type="ECO:0000313" key="2">
    <source>
        <dbReference type="EMBL" id="SHK65592.1"/>
    </source>
</evidence>
<dbReference type="EMBL" id="FRAN01000002">
    <property type="protein sequence ID" value="SHK65592.1"/>
    <property type="molecule type" value="Genomic_DNA"/>
</dbReference>
<keyword evidence="4" id="KW-1185">Reference proteome</keyword>
<name>E7QNH1_HALPU</name>
<gene>
    <name evidence="2" type="ORF">SAMN05444342_1999</name>
    <name evidence="1" type="ORF">ZOD2009_02445</name>
</gene>
<accession>E7QNH1</accession>
<sequence>MIFDDVLDSILIQNFTDVAFIERYMEQSRASLAMALLKSSIGDRFQ</sequence>
<dbReference type="Proteomes" id="UP000184203">
    <property type="component" value="Unassembled WGS sequence"/>
</dbReference>
<protein>
    <submittedName>
        <fullName evidence="1">Uncharacterized protein</fullName>
    </submittedName>
</protein>